<evidence type="ECO:0000313" key="2">
    <source>
        <dbReference type="EMBL" id="ACQ52956.1"/>
    </source>
</evidence>
<dbReference type="Pfam" id="PF08242">
    <property type="entry name" value="Methyltransf_12"/>
    <property type="match status" value="1"/>
</dbReference>
<dbReference type="GO" id="GO:0032259">
    <property type="term" value="P:methylation"/>
    <property type="evidence" value="ECO:0007669"/>
    <property type="project" value="UniProtKB-KW"/>
</dbReference>
<evidence type="ECO:0000313" key="3">
    <source>
        <dbReference type="Proteomes" id="UP000002333"/>
    </source>
</evidence>
<keyword evidence="2" id="KW-0489">Methyltransferase</keyword>
<reference evidence="2 3" key="1">
    <citation type="journal article" date="2007" name="PLoS ONE">
        <title>Analysis of the neurotoxin complex genes in Clostridium botulinum A1-A4 and B1 strains: BoNT/A3, /Ba4 and /B1 clusters are located within plasmids.</title>
        <authorList>
            <person name="Smith T.J."/>
            <person name="Hill K.K."/>
            <person name="Foley B.T."/>
            <person name="Detter J.C."/>
            <person name="Munk A.C."/>
            <person name="Bruce D.C."/>
            <person name="Doggett N.A."/>
            <person name="Smith L.A."/>
            <person name="Marks J.D."/>
            <person name="Xie G."/>
            <person name="Brettin T.S."/>
        </authorList>
    </citation>
    <scope>NUCLEOTIDE SEQUENCE [LARGE SCALE GENOMIC DNA]</scope>
    <source>
        <strain evidence="3">657 / Type Ba4</strain>
    </source>
</reference>
<accession>A0A3F2ZR78</accession>
<organism evidence="2 3">
    <name type="scientific">Clostridium botulinum (strain 657 / Type Ba4)</name>
    <dbReference type="NCBI Taxonomy" id="515621"/>
    <lineage>
        <taxon>Bacteria</taxon>
        <taxon>Bacillati</taxon>
        <taxon>Bacillota</taxon>
        <taxon>Clostridia</taxon>
        <taxon>Eubacteriales</taxon>
        <taxon>Clostridiaceae</taxon>
        <taxon>Clostridium</taxon>
    </lineage>
</organism>
<dbReference type="GO" id="GO:0008168">
    <property type="term" value="F:methyltransferase activity"/>
    <property type="evidence" value="ECO:0007669"/>
    <property type="project" value="UniProtKB-KW"/>
</dbReference>
<dbReference type="KEGG" id="cbi:CLJ_B2943"/>
<dbReference type="Gene3D" id="3.40.50.720">
    <property type="entry name" value="NAD(P)-binding Rossmann-like Domain"/>
    <property type="match status" value="1"/>
</dbReference>
<protein>
    <submittedName>
        <fullName evidence="2">Methyltransferase family protein</fullName>
    </submittedName>
</protein>
<dbReference type="AlphaFoldDB" id="A0A3F2ZR78"/>
<dbReference type="PANTHER" id="PTHR43861">
    <property type="entry name" value="TRANS-ACONITATE 2-METHYLTRANSFERASE-RELATED"/>
    <property type="match status" value="1"/>
</dbReference>
<sequence>MGIKKEKEFVDKLNENIVGEEIYIWGAGQHANNLLDVLQKYKFQLDKIKGIIDSDIKKDGKSMYNITVNYKENFFNNLIKNCSDIVISSTFENEIYEELIQKTSDINIIKMHDGAIGELVDGPKYGTKGWLEQQFDNINSLGDRWGHRWRASQKLRHKTCIGMIEKYMKLGSKDLLDIGCALGDFTGKLYNVNKENRFFATDISENAINEVSKIYNQINFKVDKLPNVSFEKESFDIITCLEVLSYIKPQMDKALKNINNSLKYNGKFLVSGVNDGGKVYFAEDEFLNCVKKHFNIIEVRHCYNVLQDRLETKLLKYIYKESNKKSLKYKLYYFIVGQMWIAKLLSFLSKILFGNKGKTHTIILCEKKIKG</sequence>
<reference evidence="3" key="2">
    <citation type="submission" date="2008-05" db="EMBL/GenBank/DDBJ databases">
        <title>Genome sequence of Clostridium botulinum Ba4 strain 657.</title>
        <authorList>
            <person name="Shrivastava S."/>
            <person name="Brown J.L."/>
            <person name="Bruce D."/>
            <person name="Detter C."/>
            <person name="Munk C."/>
            <person name="Smith L.A."/>
            <person name="Smith T.J."/>
            <person name="Sutton G."/>
            <person name="Brettin T.S."/>
        </authorList>
    </citation>
    <scope>NUCLEOTIDE SEQUENCE [LARGE SCALE GENOMIC DNA]</scope>
    <source>
        <strain evidence="3">657 / Type Ba4</strain>
    </source>
</reference>
<evidence type="ECO:0000259" key="1">
    <source>
        <dbReference type="Pfam" id="PF08242"/>
    </source>
</evidence>
<dbReference type="Proteomes" id="UP000002333">
    <property type="component" value="Chromosome"/>
</dbReference>
<feature type="domain" description="Methyltransferase type 12" evidence="1">
    <location>
        <begin position="176"/>
        <end position="268"/>
    </location>
</feature>
<dbReference type="InterPro" id="IPR013217">
    <property type="entry name" value="Methyltransf_12"/>
</dbReference>
<proteinExistence type="predicted"/>
<name>A0A3F2ZR78_CLOB6</name>
<gene>
    <name evidence="2" type="ordered locus">CLJ_B2943</name>
</gene>
<dbReference type="RefSeq" id="WP_003361326.1">
    <property type="nucleotide sequence ID" value="NC_012658.1"/>
</dbReference>
<dbReference type="EMBL" id="CP001083">
    <property type="protein sequence ID" value="ACQ52956.1"/>
    <property type="molecule type" value="Genomic_DNA"/>
</dbReference>
<dbReference type="SUPFAM" id="SSF53335">
    <property type="entry name" value="S-adenosyl-L-methionine-dependent methyltransferases"/>
    <property type="match status" value="2"/>
</dbReference>
<dbReference type="Gene3D" id="3.40.50.150">
    <property type="entry name" value="Vaccinia Virus protein VP39"/>
    <property type="match status" value="1"/>
</dbReference>
<dbReference type="CDD" id="cd02440">
    <property type="entry name" value="AdoMet_MTases"/>
    <property type="match status" value="1"/>
</dbReference>
<dbReference type="PANTHER" id="PTHR43861:SF6">
    <property type="entry name" value="METHYLTRANSFERASE TYPE 11"/>
    <property type="match status" value="1"/>
</dbReference>
<keyword evidence="2" id="KW-0808">Transferase</keyword>
<dbReference type="InterPro" id="IPR029063">
    <property type="entry name" value="SAM-dependent_MTases_sf"/>
</dbReference>